<reference evidence="2" key="1">
    <citation type="submission" date="2022-10" db="EMBL/GenBank/DDBJ databases">
        <title>Comparative genomic analysis of Cohnella hashimotonis sp. nov., isolated from the International Space Station.</title>
        <authorList>
            <person name="Simpson A."/>
            <person name="Venkateswaran K."/>
        </authorList>
    </citation>
    <scope>NUCLEOTIDE SEQUENCE</scope>
    <source>
        <strain evidence="2">DSM 28161</strain>
    </source>
</reference>
<comment type="caution">
    <text evidence="2">The sequence shown here is derived from an EMBL/GenBank/DDBJ whole genome shotgun (WGS) entry which is preliminary data.</text>
</comment>
<evidence type="ECO:0000256" key="1">
    <source>
        <dbReference type="SAM" id="MobiDB-lite"/>
    </source>
</evidence>
<accession>A0A9X4QW83</accession>
<sequence length="154" mass="17165">MTMTGVNKRDAERGPGHASVLFDRIDHAHRRSELIPGDASHERLPDNQIFGNLQRGHLKVCQEHVELVLDLLQDHAVASIRFLLHARYQQPRGSDSEQRDGKKAEKQGAGQHLGLKGHFAEEAELAEHRDAPLVCTIELLPTQTTPLLPLVRSA</sequence>
<evidence type="ECO:0000313" key="3">
    <source>
        <dbReference type="Proteomes" id="UP001153404"/>
    </source>
</evidence>
<name>A0A9X4QW83_9BACL</name>
<dbReference type="EMBL" id="JAPDIA010000008">
    <property type="protein sequence ID" value="MDG0813565.1"/>
    <property type="molecule type" value="Genomic_DNA"/>
</dbReference>
<feature type="region of interest" description="Disordered" evidence="1">
    <location>
        <begin position="89"/>
        <end position="114"/>
    </location>
</feature>
<feature type="compositionally biased region" description="Basic and acidic residues" evidence="1">
    <location>
        <begin position="94"/>
        <end position="106"/>
    </location>
</feature>
<organism evidence="2 3">
    <name type="scientific">Cohnella rhizosphaerae</name>
    <dbReference type="NCBI Taxonomy" id="1457232"/>
    <lineage>
        <taxon>Bacteria</taxon>
        <taxon>Bacillati</taxon>
        <taxon>Bacillota</taxon>
        <taxon>Bacilli</taxon>
        <taxon>Bacillales</taxon>
        <taxon>Paenibacillaceae</taxon>
        <taxon>Cohnella</taxon>
    </lineage>
</organism>
<dbReference type="RefSeq" id="WP_277537583.1">
    <property type="nucleotide sequence ID" value="NZ_JAPDIA010000008.1"/>
</dbReference>
<dbReference type="Proteomes" id="UP001153404">
    <property type="component" value="Unassembled WGS sequence"/>
</dbReference>
<protein>
    <submittedName>
        <fullName evidence="2">Uncharacterized protein</fullName>
    </submittedName>
</protein>
<proteinExistence type="predicted"/>
<gene>
    <name evidence="2" type="ORF">OMP40_32935</name>
</gene>
<evidence type="ECO:0000313" key="2">
    <source>
        <dbReference type="EMBL" id="MDG0813565.1"/>
    </source>
</evidence>
<dbReference type="AlphaFoldDB" id="A0A9X4QW83"/>
<keyword evidence="3" id="KW-1185">Reference proteome</keyword>